<evidence type="ECO:0000313" key="10">
    <source>
        <dbReference type="Proteomes" id="UP000218702"/>
    </source>
</evidence>
<reference evidence="9 10" key="1">
    <citation type="submission" date="2017-06" db="EMBL/GenBank/DDBJ databases">
        <title>Genome sequencing of cyanobaciteial culture collection at National Institute for Environmental Studies (NIES).</title>
        <authorList>
            <person name="Hirose Y."/>
            <person name="Shimura Y."/>
            <person name="Fujisawa T."/>
            <person name="Nakamura Y."/>
            <person name="Kawachi M."/>
        </authorList>
    </citation>
    <scope>NUCLEOTIDE SEQUENCE [LARGE SCALE GENOMIC DNA]</scope>
    <source>
        <strain evidence="9 10">NIES-806</strain>
    </source>
</reference>
<dbReference type="GO" id="GO:0046872">
    <property type="term" value="F:metal ion binding"/>
    <property type="evidence" value="ECO:0007669"/>
    <property type="project" value="UniProtKB-KW"/>
</dbReference>
<dbReference type="GO" id="GO:0004518">
    <property type="term" value="F:nuclease activity"/>
    <property type="evidence" value="ECO:0007669"/>
    <property type="project" value="UniProtKB-KW"/>
</dbReference>
<proteinExistence type="inferred from homology"/>
<dbReference type="InterPro" id="IPR002716">
    <property type="entry name" value="PIN_dom"/>
</dbReference>
<dbReference type="KEGG" id="dcm:NIES806_43640"/>
<feature type="domain" description="PIN" evidence="8">
    <location>
        <begin position="3"/>
        <end position="135"/>
    </location>
</feature>
<dbReference type="CDD" id="cd18746">
    <property type="entry name" value="PIN_VapC4-5_FitB-like"/>
    <property type="match status" value="1"/>
</dbReference>
<keyword evidence="10" id="KW-1185">Reference proteome</keyword>
<dbReference type="EMBL" id="AP018316">
    <property type="protein sequence ID" value="BAZ88130.1"/>
    <property type="molecule type" value="Genomic_DNA"/>
</dbReference>
<evidence type="ECO:0000256" key="1">
    <source>
        <dbReference type="ARBA" id="ARBA00001946"/>
    </source>
</evidence>
<dbReference type="Gene3D" id="3.40.50.1010">
    <property type="entry name" value="5'-nuclease"/>
    <property type="match status" value="1"/>
</dbReference>
<dbReference type="AlphaFoldDB" id="A0A1Z4V985"/>
<dbReference type="RefSeq" id="WP_096670532.1">
    <property type="nucleotide sequence ID" value="NZ_AP018316.1"/>
</dbReference>
<evidence type="ECO:0000256" key="3">
    <source>
        <dbReference type="ARBA" id="ARBA00022722"/>
    </source>
</evidence>
<name>A0A1Z4V985_9CYAN</name>
<gene>
    <name evidence="9" type="ORF">NIES806_43640</name>
</gene>
<dbReference type="PANTHER" id="PTHR33653:SF1">
    <property type="entry name" value="RIBONUCLEASE VAPC2"/>
    <property type="match status" value="1"/>
</dbReference>
<evidence type="ECO:0000313" key="9">
    <source>
        <dbReference type="EMBL" id="BAZ88130.1"/>
    </source>
</evidence>
<evidence type="ECO:0000256" key="4">
    <source>
        <dbReference type="ARBA" id="ARBA00022723"/>
    </source>
</evidence>
<dbReference type="SUPFAM" id="SSF88723">
    <property type="entry name" value="PIN domain-like"/>
    <property type="match status" value="1"/>
</dbReference>
<evidence type="ECO:0000259" key="8">
    <source>
        <dbReference type="Pfam" id="PF01850"/>
    </source>
</evidence>
<organism evidence="9 10">
    <name type="scientific">Dolichospermum compactum NIES-806</name>
    <dbReference type="NCBI Taxonomy" id="1973481"/>
    <lineage>
        <taxon>Bacteria</taxon>
        <taxon>Bacillati</taxon>
        <taxon>Cyanobacteriota</taxon>
        <taxon>Cyanophyceae</taxon>
        <taxon>Nostocales</taxon>
        <taxon>Aphanizomenonaceae</taxon>
        <taxon>Dolichospermum</taxon>
        <taxon>Dolichospermum compactum</taxon>
    </lineage>
</organism>
<evidence type="ECO:0000256" key="5">
    <source>
        <dbReference type="ARBA" id="ARBA00022801"/>
    </source>
</evidence>
<accession>A0A1Z4V985</accession>
<keyword evidence="4" id="KW-0479">Metal-binding</keyword>
<keyword evidence="2" id="KW-1277">Toxin-antitoxin system</keyword>
<keyword evidence="6" id="KW-0460">Magnesium</keyword>
<protein>
    <submittedName>
        <fullName evidence="9">Plasmid stability protein StbB homolog</fullName>
    </submittedName>
</protein>
<dbReference type="InterPro" id="IPR029060">
    <property type="entry name" value="PIN-like_dom_sf"/>
</dbReference>
<keyword evidence="3" id="KW-0540">Nuclease</keyword>
<dbReference type="PANTHER" id="PTHR33653">
    <property type="entry name" value="RIBONUCLEASE VAPC2"/>
    <property type="match status" value="1"/>
</dbReference>
<evidence type="ECO:0000256" key="7">
    <source>
        <dbReference type="ARBA" id="ARBA00038093"/>
    </source>
</evidence>
<sequence length="146" mass="16118">MTYLLDTCLISELVAKQPNQKVLDWVDAQIPETLYLSVITIGEIAKGICKLTASKRKESLTTWLNETLPNRFEYRILTIDVSTMVLWGNLIGQLEQNGRPLPAMDSLIAAMPSASVAIALQHSLSLVTRNEKDFAGTGVVIVNSWS</sequence>
<dbReference type="OrthoDB" id="9815354at2"/>
<dbReference type="Proteomes" id="UP000218702">
    <property type="component" value="Chromosome"/>
</dbReference>
<dbReference type="GO" id="GO:0016787">
    <property type="term" value="F:hydrolase activity"/>
    <property type="evidence" value="ECO:0007669"/>
    <property type="project" value="UniProtKB-KW"/>
</dbReference>
<keyword evidence="5" id="KW-0378">Hydrolase</keyword>
<dbReference type="InterPro" id="IPR050556">
    <property type="entry name" value="Type_II_TA_system_RNase"/>
</dbReference>
<evidence type="ECO:0000256" key="6">
    <source>
        <dbReference type="ARBA" id="ARBA00022842"/>
    </source>
</evidence>
<comment type="cofactor">
    <cofactor evidence="1">
        <name>Mg(2+)</name>
        <dbReference type="ChEBI" id="CHEBI:18420"/>
    </cofactor>
</comment>
<comment type="similarity">
    <text evidence="7">Belongs to the PINc/VapC protein family.</text>
</comment>
<dbReference type="Pfam" id="PF01850">
    <property type="entry name" value="PIN"/>
    <property type="match status" value="1"/>
</dbReference>
<evidence type="ECO:0000256" key="2">
    <source>
        <dbReference type="ARBA" id="ARBA00022649"/>
    </source>
</evidence>